<reference evidence="1" key="1">
    <citation type="journal article" date="2018" name="BMC Genomics">
        <title>Comparative genomics of the wheat fungal pathogen Pyrenophora tritici-repentis reveals chromosomal variations and genome plasticity.</title>
        <authorList>
            <person name="Moolhuijzen P."/>
            <person name="See P.T."/>
            <person name="Hane J.K."/>
            <person name="Shi G."/>
            <person name="Liu Z."/>
            <person name="Oliver R.P."/>
            <person name="Moffat C.S."/>
        </authorList>
    </citation>
    <scope>NUCLEOTIDE SEQUENCE [LARGE SCALE GENOMIC DNA]</scope>
    <source>
        <strain evidence="1">M4</strain>
    </source>
</reference>
<dbReference type="Proteomes" id="UP000245464">
    <property type="component" value="Chromosome 3"/>
</dbReference>
<gene>
    <name evidence="1" type="ORF">PtrM4_081720</name>
</gene>
<evidence type="ECO:0000313" key="2">
    <source>
        <dbReference type="Proteomes" id="UP000245464"/>
    </source>
</evidence>
<comment type="caution">
    <text evidence="1">The sequence shown here is derived from an EMBL/GenBank/DDBJ whole genome shotgun (WGS) entry which is preliminary data.</text>
</comment>
<accession>A0A834S0P1</accession>
<dbReference type="EMBL" id="NQIK02000003">
    <property type="protein sequence ID" value="KAF7573267.1"/>
    <property type="molecule type" value="Genomic_DNA"/>
</dbReference>
<sequence length="50" mass="5548">MIPGVRDADYVGEEHVEHDGLETLAATLGFETEAAVLRQLLTLQTVDLFY</sequence>
<dbReference type="KEGG" id="ptrr:90955984"/>
<protein>
    <submittedName>
        <fullName evidence="1">Uncharacterized protein</fullName>
    </submittedName>
</protein>
<evidence type="ECO:0000313" key="1">
    <source>
        <dbReference type="EMBL" id="KAF7573267.1"/>
    </source>
</evidence>
<dbReference type="GeneID" id="90955984"/>
<dbReference type="AlphaFoldDB" id="A0A834S0P1"/>
<organism evidence="1 2">
    <name type="scientific">Pyrenophora tritici-repentis</name>
    <dbReference type="NCBI Taxonomy" id="45151"/>
    <lineage>
        <taxon>Eukaryota</taxon>
        <taxon>Fungi</taxon>
        <taxon>Dikarya</taxon>
        <taxon>Ascomycota</taxon>
        <taxon>Pezizomycotina</taxon>
        <taxon>Dothideomycetes</taxon>
        <taxon>Pleosporomycetidae</taxon>
        <taxon>Pleosporales</taxon>
        <taxon>Pleosporineae</taxon>
        <taxon>Pleosporaceae</taxon>
        <taxon>Pyrenophora</taxon>
    </lineage>
</organism>
<dbReference type="RefSeq" id="XP_065963425.1">
    <property type="nucleotide sequence ID" value="XM_066106487.1"/>
</dbReference>
<proteinExistence type="predicted"/>
<name>A0A834S0P1_9PLEO</name>